<organism evidence="2">
    <name type="scientific">Cacopsylla melanoneura</name>
    <dbReference type="NCBI Taxonomy" id="428564"/>
    <lineage>
        <taxon>Eukaryota</taxon>
        <taxon>Metazoa</taxon>
        <taxon>Ecdysozoa</taxon>
        <taxon>Arthropoda</taxon>
        <taxon>Hexapoda</taxon>
        <taxon>Insecta</taxon>
        <taxon>Pterygota</taxon>
        <taxon>Neoptera</taxon>
        <taxon>Paraneoptera</taxon>
        <taxon>Hemiptera</taxon>
        <taxon>Sternorrhyncha</taxon>
        <taxon>Psylloidea</taxon>
        <taxon>Psyllidae</taxon>
        <taxon>Psyllinae</taxon>
        <taxon>Cacopsylla</taxon>
    </lineage>
</organism>
<keyword evidence="1" id="KW-1133">Transmembrane helix</keyword>
<dbReference type="AlphaFoldDB" id="A0A8D8VG15"/>
<dbReference type="EMBL" id="HBUF01361021">
    <property type="protein sequence ID" value="CAG6720719.1"/>
    <property type="molecule type" value="Transcribed_RNA"/>
</dbReference>
<reference evidence="2" key="1">
    <citation type="submission" date="2021-05" db="EMBL/GenBank/DDBJ databases">
        <authorList>
            <person name="Alioto T."/>
            <person name="Alioto T."/>
            <person name="Gomez Garrido J."/>
        </authorList>
    </citation>
    <scope>NUCLEOTIDE SEQUENCE</scope>
</reference>
<name>A0A8D8VG15_9HEMI</name>
<protein>
    <submittedName>
        <fullName evidence="2">Uncharacterized protein</fullName>
    </submittedName>
</protein>
<feature type="transmembrane region" description="Helical" evidence="1">
    <location>
        <begin position="9"/>
        <end position="26"/>
    </location>
</feature>
<sequence length="241" mass="27631">MGLNKGRDILFSNNVLTVICMVWIMLTGVSEGFGNGIEDVTSDNLYNLLEPRIQKLIESKHLDPSELSSVTFDYTLLPTIYLYNGKLVGLSRFRNESVSSSWDRVSRMVHMELHLIFPELRMNYQWRSVIGSGHLAYIINDMLLDLSFILDLQNLKLKIDVVRFNNKRAKTDMAVKSRIVTSILNALRGQLKGLNNWILNPVTDKMNTALLAEVEERNIDIYELLGIKHLYNRTSNDIPKT</sequence>
<keyword evidence="1" id="KW-0472">Membrane</keyword>
<evidence type="ECO:0000256" key="1">
    <source>
        <dbReference type="SAM" id="Phobius"/>
    </source>
</evidence>
<proteinExistence type="predicted"/>
<dbReference type="EMBL" id="HBUF01361020">
    <property type="protein sequence ID" value="CAG6720717.1"/>
    <property type="molecule type" value="Transcribed_RNA"/>
</dbReference>
<accession>A0A8D8VG15</accession>
<dbReference type="EMBL" id="HBUF01580538">
    <property type="protein sequence ID" value="CAG6770088.1"/>
    <property type="molecule type" value="Transcribed_RNA"/>
</dbReference>
<keyword evidence="1" id="KW-0812">Transmembrane</keyword>
<evidence type="ECO:0000313" key="2">
    <source>
        <dbReference type="EMBL" id="CAG6720717.1"/>
    </source>
</evidence>